<dbReference type="FunFam" id="3.20.20.70:FF:000024">
    <property type="entry name" value="Indole-3-glycerol phosphate synthase"/>
    <property type="match status" value="1"/>
</dbReference>
<accession>A0A099W2Q4</accession>
<evidence type="ECO:0000256" key="3">
    <source>
        <dbReference type="ARBA" id="ARBA00008737"/>
    </source>
</evidence>
<evidence type="ECO:0000256" key="6">
    <source>
        <dbReference type="ARBA" id="ARBA00022822"/>
    </source>
</evidence>
<evidence type="ECO:0000256" key="5">
    <source>
        <dbReference type="ARBA" id="ARBA00022793"/>
    </source>
</evidence>
<dbReference type="CDD" id="cd00331">
    <property type="entry name" value="IGPS"/>
    <property type="match status" value="1"/>
</dbReference>
<keyword evidence="7 9" id="KW-0057">Aromatic amino acid biosynthesis</keyword>
<sequence>MTFLEEILAKKAQEVADMPLEKVELDRQKPYFYNFLQANKEAVQLIAEVKRASPSKGAINLDVDPVAQAKSYEKAGAGAISVLTDQAFFKGDIEDLRAVAEAVSIPVLCKDFIISEKQLIRAKNAGASIVLLIVSALSEDDLATLYKQAVALDLEVLVEVHNEVELEVAERLGAKLIGVNNRDLHSFVVDIAVSERVAKQFSRTDACYISESGIREPADVARVAKNYQVVLVGEALMRAENVEQAASKLKVSRV</sequence>
<dbReference type="NCBIfam" id="NF001371">
    <property type="entry name" value="PRK00278.1-3"/>
    <property type="match status" value="1"/>
</dbReference>
<evidence type="ECO:0000313" key="11">
    <source>
        <dbReference type="EMBL" id="KGL38355.1"/>
    </source>
</evidence>
<evidence type="ECO:0000256" key="9">
    <source>
        <dbReference type="HAMAP-Rule" id="MF_00134"/>
    </source>
</evidence>
<feature type="domain" description="Indole-3-glycerol phosphate synthase" evidence="10">
    <location>
        <begin position="4"/>
        <end position="249"/>
    </location>
</feature>
<reference evidence="11 12" key="1">
    <citation type="submission" date="2014-05" db="EMBL/GenBank/DDBJ databases">
        <title>Novel Listeriaceae from food processing environments.</title>
        <authorList>
            <person name="den Bakker H.C."/>
        </authorList>
    </citation>
    <scope>NUCLEOTIDE SEQUENCE [LARGE SCALE GENOMIC DNA]</scope>
    <source>
        <strain evidence="11 12">FSL A5-0281</strain>
    </source>
</reference>
<evidence type="ECO:0000256" key="4">
    <source>
        <dbReference type="ARBA" id="ARBA00022605"/>
    </source>
</evidence>
<dbReference type="Pfam" id="PF00218">
    <property type="entry name" value="IGPS"/>
    <property type="match status" value="1"/>
</dbReference>
<dbReference type="RefSeq" id="WP_036087666.1">
    <property type="nucleotide sequence ID" value="NZ_CBCSHQ010000019.1"/>
</dbReference>
<dbReference type="STRING" id="1552123.EP57_14385"/>
<keyword evidence="5 9" id="KW-0210">Decarboxylase</keyword>
<evidence type="ECO:0000256" key="7">
    <source>
        <dbReference type="ARBA" id="ARBA00023141"/>
    </source>
</evidence>
<dbReference type="HAMAP" id="MF_00134_B">
    <property type="entry name" value="IGPS_B"/>
    <property type="match status" value="1"/>
</dbReference>
<dbReference type="UniPathway" id="UPA00035">
    <property type="reaction ID" value="UER00043"/>
</dbReference>
<proteinExistence type="inferred from homology"/>
<dbReference type="GeneID" id="58718528"/>
<comment type="catalytic activity">
    <reaction evidence="1 9">
        <text>1-(2-carboxyphenylamino)-1-deoxy-D-ribulose 5-phosphate + H(+) = (1S,2R)-1-C-(indol-3-yl)glycerol 3-phosphate + CO2 + H2O</text>
        <dbReference type="Rhea" id="RHEA:23476"/>
        <dbReference type="ChEBI" id="CHEBI:15377"/>
        <dbReference type="ChEBI" id="CHEBI:15378"/>
        <dbReference type="ChEBI" id="CHEBI:16526"/>
        <dbReference type="ChEBI" id="CHEBI:58613"/>
        <dbReference type="ChEBI" id="CHEBI:58866"/>
        <dbReference type="EC" id="4.1.1.48"/>
    </reaction>
</comment>
<gene>
    <name evidence="9" type="primary">trpC</name>
    <name evidence="11" type="ORF">EP57_14385</name>
</gene>
<evidence type="ECO:0000313" key="12">
    <source>
        <dbReference type="Proteomes" id="UP000029844"/>
    </source>
</evidence>
<protein>
    <recommendedName>
        <fullName evidence="9">Indole-3-glycerol phosphate synthase</fullName>
        <shortName evidence="9">IGPS</shortName>
        <ecNumber evidence="9">4.1.1.48</ecNumber>
    </recommendedName>
</protein>
<name>A0A099W2Q4_9LIST</name>
<dbReference type="eggNOG" id="COG0134">
    <property type="taxonomic scope" value="Bacteria"/>
</dbReference>
<keyword evidence="8 9" id="KW-0456">Lyase</keyword>
<dbReference type="GO" id="GO:0004640">
    <property type="term" value="F:phosphoribosylanthranilate isomerase activity"/>
    <property type="evidence" value="ECO:0007669"/>
    <property type="project" value="TreeGrafter"/>
</dbReference>
<dbReference type="SUPFAM" id="SSF51366">
    <property type="entry name" value="Ribulose-phoshate binding barrel"/>
    <property type="match status" value="1"/>
</dbReference>
<comment type="pathway">
    <text evidence="2 9">Amino-acid biosynthesis; L-tryptophan biosynthesis; L-tryptophan from chorismate: step 4/5.</text>
</comment>
<comment type="caution">
    <text evidence="11">The sequence shown here is derived from an EMBL/GenBank/DDBJ whole genome shotgun (WGS) entry which is preliminary data.</text>
</comment>
<evidence type="ECO:0000256" key="1">
    <source>
        <dbReference type="ARBA" id="ARBA00001633"/>
    </source>
</evidence>
<dbReference type="Gene3D" id="3.20.20.70">
    <property type="entry name" value="Aldolase class I"/>
    <property type="match status" value="1"/>
</dbReference>
<evidence type="ECO:0000259" key="10">
    <source>
        <dbReference type="Pfam" id="PF00218"/>
    </source>
</evidence>
<dbReference type="InterPro" id="IPR011060">
    <property type="entry name" value="RibuloseP-bd_barrel"/>
</dbReference>
<dbReference type="PROSITE" id="PS00614">
    <property type="entry name" value="IGPS"/>
    <property type="match status" value="1"/>
</dbReference>
<dbReference type="AlphaFoldDB" id="A0A099W2Q4"/>
<dbReference type="EC" id="4.1.1.48" evidence="9"/>
<keyword evidence="12" id="KW-1185">Reference proteome</keyword>
<dbReference type="PANTHER" id="PTHR22854">
    <property type="entry name" value="TRYPTOPHAN BIOSYNTHESIS PROTEIN"/>
    <property type="match status" value="1"/>
</dbReference>
<comment type="similarity">
    <text evidence="3 9">Belongs to the TrpC family.</text>
</comment>
<evidence type="ECO:0000256" key="2">
    <source>
        <dbReference type="ARBA" id="ARBA00004696"/>
    </source>
</evidence>
<evidence type="ECO:0000256" key="8">
    <source>
        <dbReference type="ARBA" id="ARBA00023239"/>
    </source>
</evidence>
<organism evidence="11 12">
    <name type="scientific">Listeria booriae</name>
    <dbReference type="NCBI Taxonomy" id="1552123"/>
    <lineage>
        <taxon>Bacteria</taxon>
        <taxon>Bacillati</taxon>
        <taxon>Bacillota</taxon>
        <taxon>Bacilli</taxon>
        <taxon>Bacillales</taxon>
        <taxon>Listeriaceae</taxon>
        <taxon>Listeria</taxon>
    </lineage>
</organism>
<dbReference type="InterPro" id="IPR013785">
    <property type="entry name" value="Aldolase_TIM"/>
</dbReference>
<dbReference type="NCBIfam" id="NF001377">
    <property type="entry name" value="PRK00278.2-4"/>
    <property type="match status" value="1"/>
</dbReference>
<dbReference type="InterPro" id="IPR045186">
    <property type="entry name" value="Indole-3-glycerol_P_synth"/>
</dbReference>
<dbReference type="InterPro" id="IPR001468">
    <property type="entry name" value="Indole-3-GlycerolPSynthase_CS"/>
</dbReference>
<dbReference type="EMBL" id="JNFA01000029">
    <property type="protein sequence ID" value="KGL38355.1"/>
    <property type="molecule type" value="Genomic_DNA"/>
</dbReference>
<dbReference type="InterPro" id="IPR013798">
    <property type="entry name" value="Indole-3-glycerol_P_synth_dom"/>
</dbReference>
<dbReference type="OrthoDB" id="9804217at2"/>
<keyword evidence="4 9" id="KW-0028">Amino-acid biosynthesis</keyword>
<keyword evidence="6 9" id="KW-0822">Tryptophan biosynthesis</keyword>
<dbReference type="GO" id="GO:0000162">
    <property type="term" value="P:L-tryptophan biosynthetic process"/>
    <property type="evidence" value="ECO:0007669"/>
    <property type="project" value="UniProtKB-UniRule"/>
</dbReference>
<dbReference type="Proteomes" id="UP000029844">
    <property type="component" value="Unassembled WGS sequence"/>
</dbReference>
<dbReference type="PANTHER" id="PTHR22854:SF2">
    <property type="entry name" value="INDOLE-3-GLYCEROL-PHOSPHATE SYNTHASE"/>
    <property type="match status" value="1"/>
</dbReference>
<dbReference type="GO" id="GO:0004425">
    <property type="term" value="F:indole-3-glycerol-phosphate synthase activity"/>
    <property type="evidence" value="ECO:0007669"/>
    <property type="project" value="UniProtKB-UniRule"/>
</dbReference>